<keyword evidence="4" id="KW-1185">Reference proteome</keyword>
<accession>A0ABP9F1M8</accession>
<evidence type="ECO:0000313" key="4">
    <source>
        <dbReference type="Proteomes" id="UP001499988"/>
    </source>
</evidence>
<dbReference type="Pfam" id="PF09836">
    <property type="entry name" value="DUF2063"/>
    <property type="match status" value="1"/>
</dbReference>
<name>A0ABP9F1M8_9GAMM</name>
<dbReference type="Gene3D" id="1.10.150.690">
    <property type="entry name" value="DUF2063"/>
    <property type="match status" value="1"/>
</dbReference>
<dbReference type="Proteomes" id="UP001499988">
    <property type="component" value="Unassembled WGS sequence"/>
</dbReference>
<dbReference type="RefSeq" id="WP_345335888.1">
    <property type="nucleotide sequence ID" value="NZ_BAABJZ010000087.1"/>
</dbReference>
<sequence length="247" mass="27533">MTTDLSQMQQEFMAYIRAPEVGEPPSGVEARRMAVYRELMFNNVSGFVNSGFPVLRALTATPLWQQRLRHFFAQHDCHSPLFVDIAKEFLAYLRDCEGLRSWEAALADYEYLELQIDTLPEVLDQPLLLEPEAVLTQPLCCYRAAKLAQYDYPVQRLGEACPEVDASPTFLLVYRDRDDEIAFIELNALTARLLEALISEPGQTAQGLILTMAEALPDLAPEIVAQGAGQILLQMAQLGVVRAATAA</sequence>
<protein>
    <submittedName>
        <fullName evidence="3">DUF2063 domain-containing protein</fullName>
    </submittedName>
</protein>
<feature type="domain" description="NGO1945-like C-terminal" evidence="2">
    <location>
        <begin position="144"/>
        <end position="235"/>
    </location>
</feature>
<feature type="domain" description="Putative DNA-binding" evidence="1">
    <location>
        <begin position="7"/>
        <end position="93"/>
    </location>
</feature>
<organism evidence="3 4">
    <name type="scientific">Ferrimonas pelagia</name>
    <dbReference type="NCBI Taxonomy" id="1177826"/>
    <lineage>
        <taxon>Bacteria</taxon>
        <taxon>Pseudomonadati</taxon>
        <taxon>Pseudomonadota</taxon>
        <taxon>Gammaproteobacteria</taxon>
        <taxon>Alteromonadales</taxon>
        <taxon>Ferrimonadaceae</taxon>
        <taxon>Ferrimonas</taxon>
    </lineage>
</organism>
<evidence type="ECO:0000259" key="1">
    <source>
        <dbReference type="Pfam" id="PF09836"/>
    </source>
</evidence>
<dbReference type="Pfam" id="PF22106">
    <property type="entry name" value="NGO1945_C"/>
    <property type="match status" value="1"/>
</dbReference>
<dbReference type="InterPro" id="IPR054098">
    <property type="entry name" value="NGO1945-like_C"/>
</dbReference>
<reference evidence="4" key="1">
    <citation type="journal article" date="2019" name="Int. J. Syst. Evol. Microbiol.">
        <title>The Global Catalogue of Microorganisms (GCM) 10K type strain sequencing project: providing services to taxonomists for standard genome sequencing and annotation.</title>
        <authorList>
            <consortium name="The Broad Institute Genomics Platform"/>
            <consortium name="The Broad Institute Genome Sequencing Center for Infectious Disease"/>
            <person name="Wu L."/>
            <person name="Ma J."/>
        </authorList>
    </citation>
    <scope>NUCLEOTIDE SEQUENCE [LARGE SCALE GENOMIC DNA]</scope>
    <source>
        <strain evidence="4">JCM 18401</strain>
    </source>
</reference>
<proteinExistence type="predicted"/>
<dbReference type="Gene3D" id="3.90.930.50">
    <property type="match status" value="1"/>
</dbReference>
<evidence type="ECO:0000313" key="3">
    <source>
        <dbReference type="EMBL" id="GAA4891897.1"/>
    </source>
</evidence>
<comment type="caution">
    <text evidence="3">The sequence shown here is derived from an EMBL/GenBank/DDBJ whole genome shotgun (WGS) entry which is preliminary data.</text>
</comment>
<dbReference type="InterPro" id="IPR018640">
    <property type="entry name" value="DUF2063"/>
</dbReference>
<gene>
    <name evidence="3" type="ORF">GCM10023333_26500</name>
</gene>
<dbReference type="InterPro" id="IPR044922">
    <property type="entry name" value="DUF2063_N_sf"/>
</dbReference>
<evidence type="ECO:0000259" key="2">
    <source>
        <dbReference type="Pfam" id="PF22106"/>
    </source>
</evidence>
<dbReference type="EMBL" id="BAABJZ010000087">
    <property type="protein sequence ID" value="GAA4891897.1"/>
    <property type="molecule type" value="Genomic_DNA"/>
</dbReference>